<reference evidence="2 3" key="1">
    <citation type="submission" date="2022-10" db="EMBL/GenBank/DDBJ databases">
        <title>Sphingomonas sp.</title>
        <authorList>
            <person name="Jin C."/>
        </authorList>
    </citation>
    <scope>NUCLEOTIDE SEQUENCE [LARGE SCALE GENOMIC DNA]</scope>
    <source>
        <strain evidence="2 3">BN140010</strain>
    </source>
</reference>
<feature type="chain" id="PRO_5047411803" evidence="1">
    <location>
        <begin position="20"/>
        <end position="107"/>
    </location>
</feature>
<evidence type="ECO:0000313" key="3">
    <source>
        <dbReference type="Proteomes" id="UP001526246"/>
    </source>
</evidence>
<name>A0ABT3JHW3_9SPHN</name>
<dbReference type="EMBL" id="JAPDOB010000002">
    <property type="protein sequence ID" value="MCW3798658.1"/>
    <property type="molecule type" value="Genomic_DNA"/>
</dbReference>
<evidence type="ECO:0000256" key="1">
    <source>
        <dbReference type="SAM" id="SignalP"/>
    </source>
</evidence>
<accession>A0ABT3JHW3</accession>
<dbReference type="RefSeq" id="WP_264883612.1">
    <property type="nucleotide sequence ID" value="NZ_JAPDOB010000002.1"/>
</dbReference>
<dbReference type="Proteomes" id="UP001526246">
    <property type="component" value="Unassembled WGS sequence"/>
</dbReference>
<evidence type="ECO:0000313" key="2">
    <source>
        <dbReference type="EMBL" id="MCW3798658.1"/>
    </source>
</evidence>
<proteinExistence type="predicted"/>
<sequence length="107" mass="11043">MLSLVLLIAAAPAAAPNTAAIDRSRSAFVACLKQAATAAKAPEVTADSFAGYARSHCAAQQTALVEAMVAFDVRNGASRKSAVEGADMAVDDYLETAKNNWAARLSN</sequence>
<keyword evidence="1" id="KW-0732">Signal</keyword>
<comment type="caution">
    <text evidence="2">The sequence shown here is derived from an EMBL/GenBank/DDBJ whole genome shotgun (WGS) entry which is preliminary data.</text>
</comment>
<organism evidence="2 3">
    <name type="scientific">Sphingomonas arvum</name>
    <dbReference type="NCBI Taxonomy" id="2992113"/>
    <lineage>
        <taxon>Bacteria</taxon>
        <taxon>Pseudomonadati</taxon>
        <taxon>Pseudomonadota</taxon>
        <taxon>Alphaproteobacteria</taxon>
        <taxon>Sphingomonadales</taxon>
        <taxon>Sphingomonadaceae</taxon>
        <taxon>Sphingomonas</taxon>
    </lineage>
</organism>
<gene>
    <name evidence="2" type="ORF">OMW55_12655</name>
</gene>
<feature type="signal peptide" evidence="1">
    <location>
        <begin position="1"/>
        <end position="19"/>
    </location>
</feature>
<keyword evidence="3" id="KW-1185">Reference proteome</keyword>
<protein>
    <submittedName>
        <fullName evidence="2">Uncharacterized protein</fullName>
    </submittedName>
</protein>